<dbReference type="InParanoid" id="A0A5C3P098"/>
<feature type="chain" id="PRO_5023016284" description="Ubiquitin 3 binding protein But2 C-terminal domain-containing protein" evidence="1">
    <location>
        <begin position="18"/>
        <end position="164"/>
    </location>
</feature>
<protein>
    <recommendedName>
        <fullName evidence="4">Ubiquitin 3 binding protein But2 C-terminal domain-containing protein</fullName>
    </recommendedName>
</protein>
<dbReference type="EMBL" id="ML211486">
    <property type="protein sequence ID" value="TFK82439.1"/>
    <property type="molecule type" value="Genomic_DNA"/>
</dbReference>
<evidence type="ECO:0008006" key="4">
    <source>
        <dbReference type="Google" id="ProtNLM"/>
    </source>
</evidence>
<keyword evidence="3" id="KW-1185">Reference proteome</keyword>
<accession>A0A5C3P098</accession>
<evidence type="ECO:0000256" key="1">
    <source>
        <dbReference type="SAM" id="SignalP"/>
    </source>
</evidence>
<dbReference type="AlphaFoldDB" id="A0A5C3P098"/>
<evidence type="ECO:0000313" key="3">
    <source>
        <dbReference type="Proteomes" id="UP000308197"/>
    </source>
</evidence>
<gene>
    <name evidence="2" type="ORF">K466DRAFT_578169</name>
</gene>
<feature type="signal peptide" evidence="1">
    <location>
        <begin position="1"/>
        <end position="17"/>
    </location>
</feature>
<organism evidence="2 3">
    <name type="scientific">Polyporus arcularius HHB13444</name>
    <dbReference type="NCBI Taxonomy" id="1314778"/>
    <lineage>
        <taxon>Eukaryota</taxon>
        <taxon>Fungi</taxon>
        <taxon>Dikarya</taxon>
        <taxon>Basidiomycota</taxon>
        <taxon>Agaricomycotina</taxon>
        <taxon>Agaricomycetes</taxon>
        <taxon>Polyporales</taxon>
        <taxon>Polyporaceae</taxon>
        <taxon>Polyporus</taxon>
    </lineage>
</organism>
<keyword evidence="1" id="KW-0732">Signal</keyword>
<dbReference type="Proteomes" id="UP000308197">
    <property type="component" value="Unassembled WGS sequence"/>
</dbReference>
<reference evidence="2 3" key="1">
    <citation type="journal article" date="2019" name="Nat. Ecol. Evol.">
        <title>Megaphylogeny resolves global patterns of mushroom evolution.</title>
        <authorList>
            <person name="Varga T."/>
            <person name="Krizsan K."/>
            <person name="Foldi C."/>
            <person name="Dima B."/>
            <person name="Sanchez-Garcia M."/>
            <person name="Sanchez-Ramirez S."/>
            <person name="Szollosi G.J."/>
            <person name="Szarkandi J.G."/>
            <person name="Papp V."/>
            <person name="Albert L."/>
            <person name="Andreopoulos W."/>
            <person name="Angelini C."/>
            <person name="Antonin V."/>
            <person name="Barry K.W."/>
            <person name="Bougher N.L."/>
            <person name="Buchanan P."/>
            <person name="Buyck B."/>
            <person name="Bense V."/>
            <person name="Catcheside P."/>
            <person name="Chovatia M."/>
            <person name="Cooper J."/>
            <person name="Damon W."/>
            <person name="Desjardin D."/>
            <person name="Finy P."/>
            <person name="Geml J."/>
            <person name="Haridas S."/>
            <person name="Hughes K."/>
            <person name="Justo A."/>
            <person name="Karasinski D."/>
            <person name="Kautmanova I."/>
            <person name="Kiss B."/>
            <person name="Kocsube S."/>
            <person name="Kotiranta H."/>
            <person name="LaButti K.M."/>
            <person name="Lechner B.E."/>
            <person name="Liimatainen K."/>
            <person name="Lipzen A."/>
            <person name="Lukacs Z."/>
            <person name="Mihaltcheva S."/>
            <person name="Morgado L.N."/>
            <person name="Niskanen T."/>
            <person name="Noordeloos M.E."/>
            <person name="Ohm R.A."/>
            <person name="Ortiz-Santana B."/>
            <person name="Ovrebo C."/>
            <person name="Racz N."/>
            <person name="Riley R."/>
            <person name="Savchenko A."/>
            <person name="Shiryaev A."/>
            <person name="Soop K."/>
            <person name="Spirin V."/>
            <person name="Szebenyi C."/>
            <person name="Tomsovsky M."/>
            <person name="Tulloss R.E."/>
            <person name="Uehling J."/>
            <person name="Grigoriev I.V."/>
            <person name="Vagvolgyi C."/>
            <person name="Papp T."/>
            <person name="Martin F.M."/>
            <person name="Miettinen O."/>
            <person name="Hibbett D.S."/>
            <person name="Nagy L.G."/>
        </authorList>
    </citation>
    <scope>NUCLEOTIDE SEQUENCE [LARGE SCALE GENOMIC DNA]</scope>
    <source>
        <strain evidence="2 3">HHB13444</strain>
    </source>
</reference>
<name>A0A5C3P098_9APHY</name>
<sequence length="164" mass="17005">MQILSSVLLTALTLASAAHGAIPLGKRQQVVSAHGTTTAPANGSTIVPGSTFPFHYSDANFCESGYSLISVYLSTSAPTAADVTTSGGLVDGSFSFDFGNFLIPNFGLPPMTTPPPPPATLTAPTLSGIADDTELFFTVVETFRDCPPDGHIEYGLETTTVVYA</sequence>
<proteinExistence type="predicted"/>
<evidence type="ECO:0000313" key="2">
    <source>
        <dbReference type="EMBL" id="TFK82439.1"/>
    </source>
</evidence>